<evidence type="ECO:0000256" key="2">
    <source>
        <dbReference type="ARBA" id="ARBA00022729"/>
    </source>
</evidence>
<reference evidence="4 5" key="1">
    <citation type="submission" date="2023-12" db="EMBL/GenBank/DDBJ databases">
        <title>A high-quality genome assembly for Dillenia turbinata (Dilleniales).</title>
        <authorList>
            <person name="Chanderbali A."/>
        </authorList>
    </citation>
    <scope>NUCLEOTIDE SEQUENCE [LARGE SCALE GENOMIC DNA]</scope>
    <source>
        <strain evidence="4">LSX21</strain>
        <tissue evidence="4">Leaf</tissue>
    </source>
</reference>
<evidence type="ECO:0000313" key="5">
    <source>
        <dbReference type="Proteomes" id="UP001370490"/>
    </source>
</evidence>
<dbReference type="PANTHER" id="PTHR10795">
    <property type="entry name" value="PROPROTEIN CONVERTASE SUBTILISIN/KEXIN"/>
    <property type="match status" value="1"/>
</dbReference>
<keyword evidence="2" id="KW-0732">Signal</keyword>
<dbReference type="Gene3D" id="3.40.50.200">
    <property type="entry name" value="Peptidase S8/S53 domain"/>
    <property type="match status" value="1"/>
</dbReference>
<evidence type="ECO:0000259" key="3">
    <source>
        <dbReference type="Pfam" id="PF17766"/>
    </source>
</evidence>
<organism evidence="4 5">
    <name type="scientific">Dillenia turbinata</name>
    <dbReference type="NCBI Taxonomy" id="194707"/>
    <lineage>
        <taxon>Eukaryota</taxon>
        <taxon>Viridiplantae</taxon>
        <taxon>Streptophyta</taxon>
        <taxon>Embryophyta</taxon>
        <taxon>Tracheophyta</taxon>
        <taxon>Spermatophyta</taxon>
        <taxon>Magnoliopsida</taxon>
        <taxon>eudicotyledons</taxon>
        <taxon>Gunneridae</taxon>
        <taxon>Pentapetalae</taxon>
        <taxon>Dilleniales</taxon>
        <taxon>Dilleniaceae</taxon>
        <taxon>Dillenia</taxon>
    </lineage>
</organism>
<evidence type="ECO:0000256" key="1">
    <source>
        <dbReference type="ARBA" id="ARBA00011073"/>
    </source>
</evidence>
<keyword evidence="4" id="KW-0378">Hydrolase</keyword>
<dbReference type="AlphaFoldDB" id="A0AAN8ZC00"/>
<feature type="domain" description="Subtilisin-like protease fibronectin type-III" evidence="3">
    <location>
        <begin position="77"/>
        <end position="177"/>
    </location>
</feature>
<proteinExistence type="inferred from homology"/>
<keyword evidence="4" id="KW-0645">Protease</keyword>
<comment type="caution">
    <text evidence="4">The sequence shown here is derived from an EMBL/GenBank/DDBJ whole genome shotgun (WGS) entry which is preliminary data.</text>
</comment>
<dbReference type="GO" id="GO:0004252">
    <property type="term" value="F:serine-type endopeptidase activity"/>
    <property type="evidence" value="ECO:0007669"/>
    <property type="project" value="InterPro"/>
</dbReference>
<dbReference type="Gene3D" id="2.60.40.2310">
    <property type="match status" value="1"/>
</dbReference>
<protein>
    <submittedName>
        <fullName evidence="4">Subtilisin-like protease, fibronectin type-III domain</fullName>
    </submittedName>
</protein>
<dbReference type="EMBL" id="JBAMMX010000010">
    <property type="protein sequence ID" value="KAK6932282.1"/>
    <property type="molecule type" value="Genomic_DNA"/>
</dbReference>
<dbReference type="InterPro" id="IPR045051">
    <property type="entry name" value="SBT"/>
</dbReference>
<dbReference type="InterPro" id="IPR036852">
    <property type="entry name" value="Peptidase_S8/S53_dom_sf"/>
</dbReference>
<dbReference type="Proteomes" id="UP001370490">
    <property type="component" value="Unassembled WGS sequence"/>
</dbReference>
<dbReference type="Pfam" id="PF17766">
    <property type="entry name" value="fn3_6"/>
    <property type="match status" value="1"/>
</dbReference>
<dbReference type="GO" id="GO:0006508">
    <property type="term" value="P:proteolysis"/>
    <property type="evidence" value="ECO:0007669"/>
    <property type="project" value="UniProtKB-KW"/>
</dbReference>
<keyword evidence="5" id="KW-1185">Reference proteome</keyword>
<dbReference type="InterPro" id="IPR041469">
    <property type="entry name" value="Subtilisin-like_FN3"/>
</dbReference>
<evidence type="ECO:0000313" key="4">
    <source>
        <dbReference type="EMBL" id="KAK6932282.1"/>
    </source>
</evidence>
<name>A0AAN8ZC00_9MAGN</name>
<comment type="similarity">
    <text evidence="1">Belongs to the peptidase S8 family.</text>
</comment>
<accession>A0AAN8ZC00</accession>
<sequence length="180" mass="19665">MAARMTNNMGEGITDAEGKPADPFQFGSGHFEPTKAADPGLVYDASYEDYLLYLCNINVTSLAPKFKCPKVAPKTTDLNYPSLSISKIRGPVTVRRTVTNVSSGKSLYFASVKPPMGFSVVVQPSILKFNKIGEKKRFTITVKPHKDAKSMVGDNGYGFGWYTWTDGVHMVRSPMAVSLA</sequence>
<gene>
    <name evidence="4" type="ORF">RJ641_001906</name>
</gene>